<reference evidence="6" key="1">
    <citation type="journal article" date="2019" name="Int. J. Syst. Evol. Microbiol.">
        <title>The Global Catalogue of Microorganisms (GCM) 10K type strain sequencing project: providing services to taxonomists for standard genome sequencing and annotation.</title>
        <authorList>
            <consortium name="The Broad Institute Genomics Platform"/>
            <consortium name="The Broad Institute Genome Sequencing Center for Infectious Disease"/>
            <person name="Wu L."/>
            <person name="Ma J."/>
        </authorList>
    </citation>
    <scope>NUCLEOTIDE SEQUENCE [LARGE SCALE GENOMIC DNA]</scope>
    <source>
        <strain evidence="6">CGMCC 1.16305</strain>
    </source>
</reference>
<proteinExistence type="inferred from homology"/>
<dbReference type="InterPro" id="IPR006059">
    <property type="entry name" value="SBP"/>
</dbReference>
<dbReference type="Pfam" id="PF01547">
    <property type="entry name" value="SBP_bac_1"/>
    <property type="match status" value="1"/>
</dbReference>
<dbReference type="PROSITE" id="PS01037">
    <property type="entry name" value="SBP_BACTERIAL_1"/>
    <property type="match status" value="1"/>
</dbReference>
<gene>
    <name evidence="5" type="ORF">ACFQRG_16315</name>
</gene>
<feature type="chain" id="PRO_5046636047" evidence="4">
    <location>
        <begin position="21"/>
        <end position="440"/>
    </location>
</feature>
<evidence type="ECO:0000313" key="5">
    <source>
        <dbReference type="EMBL" id="MFC7394522.1"/>
    </source>
</evidence>
<keyword evidence="2" id="KW-0813">Transport</keyword>
<evidence type="ECO:0000313" key="6">
    <source>
        <dbReference type="Proteomes" id="UP001596505"/>
    </source>
</evidence>
<comment type="similarity">
    <text evidence="1">Belongs to the bacterial solute-binding protein 1 family.</text>
</comment>
<comment type="caution">
    <text evidence="5">The sequence shown here is derived from an EMBL/GenBank/DDBJ whole genome shotgun (WGS) entry which is preliminary data.</text>
</comment>
<keyword evidence="3 4" id="KW-0732">Signal</keyword>
<dbReference type="PANTHER" id="PTHR30061">
    <property type="entry name" value="MALTOSE-BINDING PERIPLASMIC PROTEIN"/>
    <property type="match status" value="1"/>
</dbReference>
<dbReference type="PROSITE" id="PS51257">
    <property type="entry name" value="PROKAR_LIPOPROTEIN"/>
    <property type="match status" value="1"/>
</dbReference>
<keyword evidence="6" id="KW-1185">Reference proteome</keyword>
<protein>
    <submittedName>
        <fullName evidence="5">ABC transporter substrate-binding protein</fullName>
    </submittedName>
</protein>
<evidence type="ECO:0000256" key="3">
    <source>
        <dbReference type="ARBA" id="ARBA00022729"/>
    </source>
</evidence>
<feature type="signal peptide" evidence="4">
    <location>
        <begin position="1"/>
        <end position="20"/>
    </location>
</feature>
<evidence type="ECO:0000256" key="4">
    <source>
        <dbReference type="SAM" id="SignalP"/>
    </source>
</evidence>
<dbReference type="PANTHER" id="PTHR30061:SF50">
    <property type="entry name" value="MALTOSE_MALTODEXTRIN-BINDING PERIPLASMIC PROTEIN"/>
    <property type="match status" value="1"/>
</dbReference>
<dbReference type="RefSeq" id="WP_380967961.1">
    <property type="nucleotide sequence ID" value="NZ_JBHTCO010000020.1"/>
</dbReference>
<dbReference type="InterPro" id="IPR006061">
    <property type="entry name" value="SBP_1_CS"/>
</dbReference>
<organism evidence="5 6">
    <name type="scientific">Scopulibacillus cellulosilyticus</name>
    <dbReference type="NCBI Taxonomy" id="2665665"/>
    <lineage>
        <taxon>Bacteria</taxon>
        <taxon>Bacillati</taxon>
        <taxon>Bacillota</taxon>
        <taxon>Bacilli</taxon>
        <taxon>Bacillales</taxon>
        <taxon>Sporolactobacillaceae</taxon>
        <taxon>Scopulibacillus</taxon>
    </lineage>
</organism>
<sequence>MKKLISVFTALILIFFLAGCQSSEETTTDSKRTNGVTVIRMMTLSDWNSSLKKIVAQFEKENPTIKVNLETYPYEQLFENTEVKLGSKSRTYDIITVDGPLVANYSVKDYLEPLNHYISPKEQRKAWIDSSIKEGTYKGKLMAAPMNTSTQVLFYNKDIFSKRGVKPPEFNIKKRWTWDQVVQAAKKLTYDTNGNRYPDVFGFSFEQVGRAYQNLALSDSLGANVISKDGLTTDGYLNSSKSVQAARFYYDLFNKWKVSPKITANESKEYFKTGKIAMFIGGTWNIKEFSDAKVNFGVAPHPYFKGHKVATPTGSWHLGISKFSTKKEAAAKFIRFLTIGKGAKMWFDIYQNVPDNRNLLQAINRDPSYDSFPKNVYRLASYEVQHTASPRPITPGYLEFENLYDRTFDDIKNGANPKNALDQSSYKIDRLLEKYRHVVK</sequence>
<accession>A0ABW2Q0L6</accession>
<evidence type="ECO:0000256" key="1">
    <source>
        <dbReference type="ARBA" id="ARBA00008520"/>
    </source>
</evidence>
<dbReference type="EMBL" id="JBHTCO010000020">
    <property type="protein sequence ID" value="MFC7394522.1"/>
    <property type="molecule type" value="Genomic_DNA"/>
</dbReference>
<name>A0ABW2Q0L6_9BACL</name>
<dbReference type="Gene3D" id="3.40.190.10">
    <property type="entry name" value="Periplasmic binding protein-like II"/>
    <property type="match status" value="1"/>
</dbReference>
<dbReference type="CDD" id="cd13585">
    <property type="entry name" value="PBP2_TMBP_like"/>
    <property type="match status" value="1"/>
</dbReference>
<evidence type="ECO:0000256" key="2">
    <source>
        <dbReference type="ARBA" id="ARBA00022448"/>
    </source>
</evidence>
<dbReference type="SUPFAM" id="SSF53850">
    <property type="entry name" value="Periplasmic binding protein-like II"/>
    <property type="match status" value="1"/>
</dbReference>
<dbReference type="Proteomes" id="UP001596505">
    <property type="component" value="Unassembled WGS sequence"/>
</dbReference>